<dbReference type="OrthoDB" id="9801785at2"/>
<dbReference type="HOGENOM" id="CLU_007383_1_7_10"/>
<evidence type="ECO:0000259" key="1">
    <source>
        <dbReference type="Pfam" id="PF01370"/>
    </source>
</evidence>
<dbReference type="InterPro" id="IPR050177">
    <property type="entry name" value="Lipid_A_modif_metabolic_enz"/>
</dbReference>
<accession>Q2S4Y8</accession>
<dbReference type="AlphaFoldDB" id="Q2S4Y8"/>
<organism evidence="2 3">
    <name type="scientific">Salinibacter ruber (strain DSM 13855 / M31)</name>
    <dbReference type="NCBI Taxonomy" id="309807"/>
    <lineage>
        <taxon>Bacteria</taxon>
        <taxon>Pseudomonadati</taxon>
        <taxon>Rhodothermota</taxon>
        <taxon>Rhodothermia</taxon>
        <taxon>Rhodothermales</taxon>
        <taxon>Salinibacteraceae</taxon>
        <taxon>Salinibacter</taxon>
    </lineage>
</organism>
<dbReference type="KEGG" id="sru:SRU_0600"/>
<protein>
    <submittedName>
        <fullName evidence="2">Nucleoside-diphosphate-sugar epimerase</fullName>
    </submittedName>
</protein>
<evidence type="ECO:0000313" key="3">
    <source>
        <dbReference type="Proteomes" id="UP000008674"/>
    </source>
</evidence>
<dbReference type="PANTHER" id="PTHR43245">
    <property type="entry name" value="BIFUNCTIONAL POLYMYXIN RESISTANCE PROTEIN ARNA"/>
    <property type="match status" value="1"/>
</dbReference>
<evidence type="ECO:0000313" key="2">
    <source>
        <dbReference type="EMBL" id="ABC45959.1"/>
    </source>
</evidence>
<name>Q2S4Y8_SALRD</name>
<feature type="domain" description="NAD-dependent epimerase/dehydratase" evidence="1">
    <location>
        <begin position="4"/>
        <end position="251"/>
    </location>
</feature>
<gene>
    <name evidence="2" type="ordered locus">SRU_0600</name>
</gene>
<reference evidence="2 3" key="1">
    <citation type="journal article" date="2005" name="Proc. Natl. Acad. Sci. U.S.A.">
        <title>The genome of Salinibacter ruber: convergence and gene exchange among hyperhalophilic bacteria and archaea.</title>
        <authorList>
            <person name="Mongodin E.F."/>
            <person name="Nelson K.E."/>
            <person name="Daugherty S."/>
            <person name="Deboy R.T."/>
            <person name="Wister J."/>
            <person name="Khouri H."/>
            <person name="Weidman J."/>
            <person name="Walsh D.A."/>
            <person name="Papke R.T."/>
            <person name="Sanchez Perez G."/>
            <person name="Sharma A.K."/>
            <person name="Nesbo C.L."/>
            <person name="MacLeod D."/>
            <person name="Bapteste E."/>
            <person name="Doolittle W.F."/>
            <person name="Charlebois R.L."/>
            <person name="Legault B."/>
            <person name="Rodriguez-Valera F."/>
        </authorList>
    </citation>
    <scope>NUCLEOTIDE SEQUENCE [LARGE SCALE GENOMIC DNA]</scope>
    <source>
        <strain evidence="3">DSM 13855 / CECT 5946 / M31</strain>
    </source>
</reference>
<dbReference type="Gene3D" id="3.40.50.720">
    <property type="entry name" value="NAD(P)-binding Rossmann-like Domain"/>
    <property type="match status" value="1"/>
</dbReference>
<sequence length="331" mass="37824">MKRVLLLGGAGFIGYHLGRHLVERSDCRVTLVDNFFRSKQDEELDTLLQSSAVDIVEGDLTERSTFDQLDDEYDHVYALAAVVGVGYTEDMPEEVWRINTAITLNTFEWLRESSVSRVLFASTSETYAGTVEEFGAEIPTPEDVPLSITDITQPRFTYAVTKMLGEAGIAHYAQAYDFEQVTVRFHNVYGPRMGFKHVIPQVVERFHEAEDPFTVYGYDQTRAFCHVDDAVRGVVQAMETPEAAGRTYHIGDDRHEITIETLIRYIGDLMDFHGEYEQGPSHAGSVSRRCPDVDRAREVFGYEPQVHWKEGVRETVEWYADYYRSGREVFE</sequence>
<dbReference type="PANTHER" id="PTHR43245:SF13">
    <property type="entry name" value="UDP-D-APIOSE_UDP-D-XYLOSE SYNTHASE 2"/>
    <property type="match status" value="1"/>
</dbReference>
<dbReference type="Proteomes" id="UP000008674">
    <property type="component" value="Chromosome"/>
</dbReference>
<dbReference type="PATRIC" id="fig|309807.25.peg.624"/>
<keyword evidence="3" id="KW-1185">Reference proteome</keyword>
<dbReference type="STRING" id="309807.SRU_0600"/>
<dbReference type="eggNOG" id="COG0451">
    <property type="taxonomic scope" value="Bacteria"/>
</dbReference>
<dbReference type="EMBL" id="CP000159">
    <property type="protein sequence ID" value="ABC45959.1"/>
    <property type="molecule type" value="Genomic_DNA"/>
</dbReference>
<dbReference type="Pfam" id="PF01370">
    <property type="entry name" value="Epimerase"/>
    <property type="match status" value="1"/>
</dbReference>
<proteinExistence type="predicted"/>
<dbReference type="SUPFAM" id="SSF51735">
    <property type="entry name" value="NAD(P)-binding Rossmann-fold domains"/>
    <property type="match status" value="1"/>
</dbReference>
<dbReference type="DNASU" id="3852819"/>
<dbReference type="InterPro" id="IPR036291">
    <property type="entry name" value="NAD(P)-bd_dom_sf"/>
</dbReference>
<dbReference type="InterPro" id="IPR001509">
    <property type="entry name" value="Epimerase_deHydtase"/>
</dbReference>
<dbReference type="RefSeq" id="WP_011403376.1">
    <property type="nucleotide sequence ID" value="NC_007677.1"/>
</dbReference>
<dbReference type="EnsemblBacteria" id="ABC45959">
    <property type="protein sequence ID" value="ABC45959"/>
    <property type="gene ID" value="SRU_0600"/>
</dbReference>